<protein>
    <recommendedName>
        <fullName evidence="3">F-box domain-containing protein</fullName>
    </recommendedName>
</protein>
<accession>A0A139HB94</accession>
<dbReference type="OrthoDB" id="5324977at2759"/>
<organism evidence="1 2">
    <name type="scientific">Pseudocercospora musae</name>
    <dbReference type="NCBI Taxonomy" id="113226"/>
    <lineage>
        <taxon>Eukaryota</taxon>
        <taxon>Fungi</taxon>
        <taxon>Dikarya</taxon>
        <taxon>Ascomycota</taxon>
        <taxon>Pezizomycotina</taxon>
        <taxon>Dothideomycetes</taxon>
        <taxon>Dothideomycetidae</taxon>
        <taxon>Mycosphaerellales</taxon>
        <taxon>Mycosphaerellaceae</taxon>
        <taxon>Pseudocercospora</taxon>
    </lineage>
</organism>
<dbReference type="EMBL" id="LFZO01000703">
    <property type="protein sequence ID" value="KXS99720.1"/>
    <property type="molecule type" value="Genomic_DNA"/>
</dbReference>
<evidence type="ECO:0000313" key="1">
    <source>
        <dbReference type="EMBL" id="KXS99720.1"/>
    </source>
</evidence>
<name>A0A139HB94_9PEZI</name>
<reference evidence="1 2" key="1">
    <citation type="submission" date="2015-07" db="EMBL/GenBank/DDBJ databases">
        <title>Comparative genomics of the Sigatoka disease complex on banana suggests a link between parallel evolutionary changes in Pseudocercospora fijiensis and Pseudocercospora eumusae and increased virulence on the banana host.</title>
        <authorList>
            <person name="Chang T.-C."/>
            <person name="Salvucci A."/>
            <person name="Crous P.W."/>
            <person name="Stergiopoulos I."/>
        </authorList>
    </citation>
    <scope>NUCLEOTIDE SEQUENCE [LARGE SCALE GENOMIC DNA]</scope>
    <source>
        <strain evidence="1 2">CBS 116634</strain>
    </source>
</reference>
<sequence>MLSNAESEGSDEWQQITEIHVETMAKPQPTTTIAVPLSLLDLPPDVRNDIYHFALLTVRPLRVEEGDRARAPPASQKVLTPALLLTCRTIWKDAAAILYWNHAFVGHAHALGTFVRRLSIRWDWSSRLRYLKVDEGMSQKDLVYLLASLREATGLKYLGIFYRDVYPGNRPKEMAKKLESLARAFQTAKEGRAADFVYIIDFYGDHSGSRWPWAVTRPGRHRARTEYTRQVKLELTKLLGLASQRHNFSG</sequence>
<dbReference type="AlphaFoldDB" id="A0A139HB94"/>
<proteinExistence type="predicted"/>
<gene>
    <name evidence="1" type="ORF">AC579_7156</name>
</gene>
<keyword evidence="2" id="KW-1185">Reference proteome</keyword>
<evidence type="ECO:0000313" key="2">
    <source>
        <dbReference type="Proteomes" id="UP000073492"/>
    </source>
</evidence>
<evidence type="ECO:0008006" key="3">
    <source>
        <dbReference type="Google" id="ProtNLM"/>
    </source>
</evidence>
<dbReference type="Proteomes" id="UP000073492">
    <property type="component" value="Unassembled WGS sequence"/>
</dbReference>
<comment type="caution">
    <text evidence="1">The sequence shown here is derived from an EMBL/GenBank/DDBJ whole genome shotgun (WGS) entry which is preliminary data.</text>
</comment>